<evidence type="ECO:0000313" key="6">
    <source>
        <dbReference type="Proteomes" id="UP000275348"/>
    </source>
</evidence>
<dbReference type="Pfam" id="PF16370">
    <property type="entry name" value="MetallophosC"/>
    <property type="match status" value="1"/>
</dbReference>
<reference evidence="5 6" key="1">
    <citation type="submission" date="2018-10" db="EMBL/GenBank/DDBJ databases">
        <authorList>
            <person name="Chen X."/>
        </authorList>
    </citation>
    <scope>NUCLEOTIDE SEQUENCE [LARGE SCALE GENOMIC DNA]</scope>
    <source>
        <strain evidence="5 6">YIM 102668</strain>
    </source>
</reference>
<protein>
    <submittedName>
        <fullName evidence="5">Metallophosphoesterase</fullName>
    </submittedName>
</protein>
<dbReference type="Pfam" id="PF00149">
    <property type="entry name" value="Metallophos"/>
    <property type="match status" value="1"/>
</dbReference>
<feature type="chain" id="PRO_5018097284" evidence="1">
    <location>
        <begin position="20"/>
        <end position="520"/>
    </location>
</feature>
<proteinExistence type="predicted"/>
<sequence>MKKSLFTLSILFAGLFVNAQEIAKGIVYEDTNKNGILDRKEKGLPNVLVSNGVDIAKTNAKGEYEITVTDETILFVIKPSNYQLSVLKNQLPQSYYIHKPNGSPELKYGGSKPTGKLPKSVNFGLIPTVEGKEFSALVFGDPQAYNLEEVDYFSRGIVDELKGVKNMVFGISLGDLVGDDLVLHQPYIKAVNEIGIPWYNVMGNHDMDYDAKEDKYSDDTFEQNFGPANYSFNVGDAHFIVLDDILYPDPRDGKSYWGGFREDQLQFIENDLKHVSKDKLIVLAFHIPLRHTNEDAFKNDHRQRLFDLLKDYPNTVSMSAHTHIQQQLYYGKKEGWKQEKPHHEFNVGTTSGDWYSGQKDEKGVPVSTMRDGTPKGYAILNIKGNQYNFDYKVANKAKDFQMNVYNTKKVIEGSKSKAMLMVNFFMGQKGDKVEYQVEGGEWKKMNYTPGVDYNYLKSVMDFDVDAVKFDGRRPSDAVESSHIWSVRLPSKVAGKYKVNIRVTDKYGKIHTSSTGYEVIK</sequence>
<organism evidence="5 6">
    <name type="scientific">Faecalibacter macacae</name>
    <dbReference type="NCBI Taxonomy" id="1859289"/>
    <lineage>
        <taxon>Bacteria</taxon>
        <taxon>Pseudomonadati</taxon>
        <taxon>Bacteroidota</taxon>
        <taxon>Flavobacteriia</taxon>
        <taxon>Flavobacteriales</taxon>
        <taxon>Weeksellaceae</taxon>
        <taxon>Faecalibacter</taxon>
    </lineage>
</organism>
<dbReference type="Gene3D" id="2.60.40.10">
    <property type="entry name" value="Immunoglobulins"/>
    <property type="match status" value="1"/>
</dbReference>
<evidence type="ECO:0000259" key="3">
    <source>
        <dbReference type="Pfam" id="PF16370"/>
    </source>
</evidence>
<dbReference type="Pfam" id="PF16371">
    <property type="entry name" value="MetallophosN"/>
    <property type="match status" value="1"/>
</dbReference>
<gene>
    <name evidence="5" type="ORF">EAH69_11070</name>
</gene>
<evidence type="ECO:0000259" key="2">
    <source>
        <dbReference type="Pfam" id="PF00149"/>
    </source>
</evidence>
<dbReference type="GO" id="GO:0016787">
    <property type="term" value="F:hydrolase activity"/>
    <property type="evidence" value="ECO:0007669"/>
    <property type="project" value="InterPro"/>
</dbReference>
<dbReference type="InterPro" id="IPR029052">
    <property type="entry name" value="Metallo-depent_PP-like"/>
</dbReference>
<dbReference type="InterPro" id="IPR032285">
    <property type="entry name" value="Metallophos_N"/>
</dbReference>
<evidence type="ECO:0000256" key="1">
    <source>
        <dbReference type="SAM" id="SignalP"/>
    </source>
</evidence>
<dbReference type="Proteomes" id="UP000275348">
    <property type="component" value="Unassembled WGS sequence"/>
</dbReference>
<feature type="signal peptide" evidence="1">
    <location>
        <begin position="1"/>
        <end position="19"/>
    </location>
</feature>
<accession>A0A3L9M4D9</accession>
<dbReference type="InterPro" id="IPR004843">
    <property type="entry name" value="Calcineurin-like_PHP"/>
</dbReference>
<dbReference type="InterPro" id="IPR013783">
    <property type="entry name" value="Ig-like_fold"/>
</dbReference>
<evidence type="ECO:0000259" key="4">
    <source>
        <dbReference type="Pfam" id="PF16371"/>
    </source>
</evidence>
<comment type="caution">
    <text evidence="5">The sequence shown here is derived from an EMBL/GenBank/DDBJ whole genome shotgun (WGS) entry which is preliminary data.</text>
</comment>
<feature type="domain" description="Calcineurin-like phosphoesterase" evidence="2">
    <location>
        <begin position="161"/>
        <end position="324"/>
    </location>
</feature>
<dbReference type="AlphaFoldDB" id="A0A3L9M4D9"/>
<dbReference type="EMBL" id="RDOJ01000016">
    <property type="protein sequence ID" value="RLZ07798.1"/>
    <property type="molecule type" value="Genomic_DNA"/>
</dbReference>
<dbReference type="InterPro" id="IPR051918">
    <property type="entry name" value="STPP_CPPED1"/>
</dbReference>
<dbReference type="InterPro" id="IPR032288">
    <property type="entry name" value="Metallophos_C"/>
</dbReference>
<feature type="domain" description="Calcineurin-like phosphoesterase C-terminal" evidence="3">
    <location>
        <begin position="344"/>
        <end position="508"/>
    </location>
</feature>
<dbReference type="PANTHER" id="PTHR43143">
    <property type="entry name" value="METALLOPHOSPHOESTERASE, CALCINEURIN SUPERFAMILY"/>
    <property type="match status" value="1"/>
</dbReference>
<name>A0A3L9M4D9_9FLAO</name>
<evidence type="ECO:0000313" key="5">
    <source>
        <dbReference type="EMBL" id="RLZ07798.1"/>
    </source>
</evidence>
<dbReference type="PANTHER" id="PTHR43143:SF6">
    <property type="entry name" value="BLL3016 PROTEIN"/>
    <property type="match status" value="1"/>
</dbReference>
<keyword evidence="1" id="KW-0732">Signal</keyword>
<dbReference type="RefSeq" id="WP_121935270.1">
    <property type="nucleotide sequence ID" value="NZ_RDOJ01000016.1"/>
</dbReference>
<feature type="domain" description="Calcineurin-like phosphoesterase N-terminal" evidence="4">
    <location>
        <begin position="36"/>
        <end position="101"/>
    </location>
</feature>
<dbReference type="Gene3D" id="3.60.21.10">
    <property type="match status" value="1"/>
</dbReference>
<dbReference type="SUPFAM" id="SSF56300">
    <property type="entry name" value="Metallo-dependent phosphatases"/>
    <property type="match status" value="1"/>
</dbReference>
<keyword evidence="6" id="KW-1185">Reference proteome</keyword>
<dbReference type="OrthoDB" id="1776264at2"/>